<name>A0A940NKN6_9BACI</name>
<dbReference type="AlphaFoldDB" id="A0A940NKN6"/>
<dbReference type="Pfam" id="PF14097">
    <property type="entry name" value="SpoVAE"/>
    <property type="match status" value="1"/>
</dbReference>
<gene>
    <name evidence="1" type="ORF">J5Y03_03665</name>
</gene>
<keyword evidence="2" id="KW-1185">Reference proteome</keyword>
<accession>A0A940NKN6</accession>
<evidence type="ECO:0000313" key="2">
    <source>
        <dbReference type="Proteomes" id="UP000682134"/>
    </source>
</evidence>
<protein>
    <submittedName>
        <fullName evidence="1">Stage V sporulation protein AE</fullName>
    </submittedName>
</protein>
<sequence>MKRKKIIIVTDGDVYAHRTIQSLAKEFGGCTISLSQGNPTSFSGKRMVEIIMQANKEPIFVLFDDSGYMGEGPGERALKYVAKDKNIEVLGILAVASNAHHMEWTKVDVSMDNEGNLTSYGVDKYGVPDVEFGRINGDTVYCLDQINAPLVVGIGDIGKMNGKDDIEIGSPITRKAIEYILERSGFLDE</sequence>
<dbReference type="Proteomes" id="UP000682134">
    <property type="component" value="Unassembled WGS sequence"/>
</dbReference>
<reference evidence="1" key="1">
    <citation type="submission" date="2021-04" db="EMBL/GenBank/DDBJ databases">
        <title>Genome seq and assembly of Bacillus sp.</title>
        <authorList>
            <person name="Chhetri G."/>
        </authorList>
    </citation>
    <scope>NUCLEOTIDE SEQUENCE</scope>
    <source>
        <strain evidence="1">RG28</strain>
    </source>
</reference>
<evidence type="ECO:0000313" key="1">
    <source>
        <dbReference type="EMBL" id="MBP0724281.1"/>
    </source>
</evidence>
<dbReference type="InterPro" id="IPR025914">
    <property type="entry name" value="SpoVAE"/>
</dbReference>
<dbReference type="EMBL" id="JAGIYQ010000002">
    <property type="protein sequence ID" value="MBP0724281.1"/>
    <property type="molecule type" value="Genomic_DNA"/>
</dbReference>
<comment type="caution">
    <text evidence="1">The sequence shown here is derived from an EMBL/GenBank/DDBJ whole genome shotgun (WGS) entry which is preliminary data.</text>
</comment>
<dbReference type="RefSeq" id="WP_209402647.1">
    <property type="nucleotide sequence ID" value="NZ_JAGIYQ010000002.1"/>
</dbReference>
<organism evidence="1 2">
    <name type="scientific">Gottfriedia endophytica</name>
    <dbReference type="NCBI Taxonomy" id="2820819"/>
    <lineage>
        <taxon>Bacteria</taxon>
        <taxon>Bacillati</taxon>
        <taxon>Bacillota</taxon>
        <taxon>Bacilli</taxon>
        <taxon>Bacillales</taxon>
        <taxon>Bacillaceae</taxon>
        <taxon>Gottfriedia</taxon>
    </lineage>
</organism>
<proteinExistence type="predicted"/>